<dbReference type="RefSeq" id="XP_001305333.1">
    <property type="nucleotide sequence ID" value="XM_001305332.1"/>
</dbReference>
<reference evidence="2" key="2">
    <citation type="journal article" date="2007" name="Science">
        <title>Draft genome sequence of the sexually transmitted pathogen Trichomonas vaginalis.</title>
        <authorList>
            <person name="Carlton J.M."/>
            <person name="Hirt R.P."/>
            <person name="Silva J.C."/>
            <person name="Delcher A.L."/>
            <person name="Schatz M."/>
            <person name="Zhao Q."/>
            <person name="Wortman J.R."/>
            <person name="Bidwell S.L."/>
            <person name="Alsmark U.C.M."/>
            <person name="Besteiro S."/>
            <person name="Sicheritz-Ponten T."/>
            <person name="Noel C.J."/>
            <person name="Dacks J.B."/>
            <person name="Foster P.G."/>
            <person name="Simillion C."/>
            <person name="Van de Peer Y."/>
            <person name="Miranda-Saavedra D."/>
            <person name="Barton G.J."/>
            <person name="Westrop G.D."/>
            <person name="Mueller S."/>
            <person name="Dessi D."/>
            <person name="Fiori P.L."/>
            <person name="Ren Q."/>
            <person name="Paulsen I."/>
            <person name="Zhang H."/>
            <person name="Bastida-Corcuera F.D."/>
            <person name="Simoes-Barbosa A."/>
            <person name="Brown M.T."/>
            <person name="Hayes R.D."/>
            <person name="Mukherjee M."/>
            <person name="Okumura C.Y."/>
            <person name="Schneider R."/>
            <person name="Smith A.J."/>
            <person name="Vanacova S."/>
            <person name="Villalvazo M."/>
            <person name="Haas B.J."/>
            <person name="Pertea M."/>
            <person name="Feldblyum T.V."/>
            <person name="Utterback T.R."/>
            <person name="Shu C.L."/>
            <person name="Osoegawa K."/>
            <person name="de Jong P.J."/>
            <person name="Hrdy I."/>
            <person name="Horvathova L."/>
            <person name="Zubacova Z."/>
            <person name="Dolezal P."/>
            <person name="Malik S.B."/>
            <person name="Logsdon J.M. Jr."/>
            <person name="Henze K."/>
            <person name="Gupta A."/>
            <person name="Wang C.C."/>
            <person name="Dunne R.L."/>
            <person name="Upcroft J.A."/>
            <person name="Upcroft P."/>
            <person name="White O."/>
            <person name="Salzberg S.L."/>
            <person name="Tang P."/>
            <person name="Chiu C.-H."/>
            <person name="Lee Y.-S."/>
            <person name="Embley T.M."/>
            <person name="Coombs G.H."/>
            <person name="Mottram J.C."/>
            <person name="Tachezy J."/>
            <person name="Fraser-Liggett C.M."/>
            <person name="Johnson P.J."/>
        </authorList>
    </citation>
    <scope>NUCLEOTIDE SEQUENCE [LARGE SCALE GENOMIC DNA]</scope>
    <source>
        <strain evidence="2">G3</strain>
    </source>
</reference>
<dbReference type="KEGG" id="tva:4750114"/>
<evidence type="ECO:0000256" key="1">
    <source>
        <dbReference type="SAM" id="MobiDB-lite"/>
    </source>
</evidence>
<dbReference type="EMBL" id="DS113969">
    <property type="protein sequence ID" value="EAX92403.1"/>
    <property type="molecule type" value="Genomic_DNA"/>
</dbReference>
<feature type="compositionally biased region" description="Basic and acidic residues" evidence="1">
    <location>
        <begin position="10"/>
        <end position="26"/>
    </location>
</feature>
<organism evidence="2 3">
    <name type="scientific">Trichomonas vaginalis (strain ATCC PRA-98 / G3)</name>
    <dbReference type="NCBI Taxonomy" id="412133"/>
    <lineage>
        <taxon>Eukaryota</taxon>
        <taxon>Metamonada</taxon>
        <taxon>Parabasalia</taxon>
        <taxon>Trichomonadida</taxon>
        <taxon>Trichomonadidae</taxon>
        <taxon>Trichomonas</taxon>
    </lineage>
</organism>
<feature type="region of interest" description="Disordered" evidence="1">
    <location>
        <begin position="154"/>
        <end position="193"/>
    </location>
</feature>
<dbReference type="InParanoid" id="A2FRR4"/>
<name>A2FRR4_TRIV3</name>
<dbReference type="VEuPathDB" id="TrichDB:TVAG_482790"/>
<evidence type="ECO:0000313" key="3">
    <source>
        <dbReference type="Proteomes" id="UP000001542"/>
    </source>
</evidence>
<proteinExistence type="predicted"/>
<keyword evidence="3" id="KW-1185">Reference proteome</keyword>
<dbReference type="VEuPathDB" id="TrichDB:TVAGG3_0208610"/>
<feature type="compositionally biased region" description="Low complexity" evidence="1">
    <location>
        <begin position="48"/>
        <end position="60"/>
    </location>
</feature>
<evidence type="ECO:0000313" key="2">
    <source>
        <dbReference type="EMBL" id="EAX92403.1"/>
    </source>
</evidence>
<dbReference type="AlphaFoldDB" id="A2FRR4"/>
<reference evidence="2" key="1">
    <citation type="submission" date="2006-10" db="EMBL/GenBank/DDBJ databases">
        <authorList>
            <person name="Amadeo P."/>
            <person name="Zhao Q."/>
            <person name="Wortman J."/>
            <person name="Fraser-Liggett C."/>
            <person name="Carlton J."/>
        </authorList>
    </citation>
    <scope>NUCLEOTIDE SEQUENCE</scope>
    <source>
        <strain evidence="2">G3</strain>
    </source>
</reference>
<sequence>MNRAVNQKPQSKDAKLQSNKSTEKKKIAITVDEEEYEKFKKWQKMKNSNDSDYSDSSYSYSSDEENTYTHHLYPRPTLLFPLGPLRRPPFPFHLHPEFGPGVPPHPWIRGPPPPHGFHHHRFPLPPPRFWPYIIEKECLYENLKGNDFNQTYSKTHHHHRHELNHPQYPQGTIPDLSSKKPSGNSSQPIYPPPPNYNQDITGQSQGYFVPPPPNNGGMYISESKDSPDPVHWALFTSNNPYYNTACPPNPDDMDMKETMNKIHAAINTVAARNNSK</sequence>
<gene>
    <name evidence="2" type="ORF">TVAG_482790</name>
</gene>
<dbReference type="Proteomes" id="UP000001542">
    <property type="component" value="Unassembled WGS sequence"/>
</dbReference>
<protein>
    <submittedName>
        <fullName evidence="2">Uncharacterized protein</fullName>
    </submittedName>
</protein>
<accession>A2FRR4</accession>
<feature type="region of interest" description="Disordered" evidence="1">
    <location>
        <begin position="1"/>
        <end position="60"/>
    </location>
</feature>